<proteinExistence type="predicted"/>
<organism evidence="1 2">
    <name type="scientific">Armillaria ostoyae</name>
    <name type="common">Armillaria root rot fungus</name>
    <dbReference type="NCBI Taxonomy" id="47428"/>
    <lineage>
        <taxon>Eukaryota</taxon>
        <taxon>Fungi</taxon>
        <taxon>Dikarya</taxon>
        <taxon>Basidiomycota</taxon>
        <taxon>Agaricomycotina</taxon>
        <taxon>Agaricomycetes</taxon>
        <taxon>Agaricomycetidae</taxon>
        <taxon>Agaricales</taxon>
        <taxon>Marasmiineae</taxon>
        <taxon>Physalacriaceae</taxon>
        <taxon>Armillaria</taxon>
    </lineage>
</organism>
<name>A0A284SB22_ARMOS</name>
<dbReference type="Proteomes" id="UP000219338">
    <property type="component" value="Unassembled WGS sequence"/>
</dbReference>
<reference evidence="2" key="1">
    <citation type="journal article" date="2017" name="Nat. Ecol. Evol.">
        <title>Genome expansion and lineage-specific genetic innovations in the forest pathogenic fungi Armillaria.</title>
        <authorList>
            <person name="Sipos G."/>
            <person name="Prasanna A.N."/>
            <person name="Walter M.C."/>
            <person name="O'Connor E."/>
            <person name="Balint B."/>
            <person name="Krizsan K."/>
            <person name="Kiss B."/>
            <person name="Hess J."/>
            <person name="Varga T."/>
            <person name="Slot J."/>
            <person name="Riley R."/>
            <person name="Boka B."/>
            <person name="Rigling D."/>
            <person name="Barry K."/>
            <person name="Lee J."/>
            <person name="Mihaltcheva S."/>
            <person name="LaButti K."/>
            <person name="Lipzen A."/>
            <person name="Waldron R."/>
            <person name="Moloney N.M."/>
            <person name="Sperisen C."/>
            <person name="Kredics L."/>
            <person name="Vagvoelgyi C."/>
            <person name="Patrignani A."/>
            <person name="Fitzpatrick D."/>
            <person name="Nagy I."/>
            <person name="Doyle S."/>
            <person name="Anderson J.B."/>
            <person name="Grigoriev I.V."/>
            <person name="Gueldener U."/>
            <person name="Muensterkoetter M."/>
            <person name="Nagy L.G."/>
        </authorList>
    </citation>
    <scope>NUCLEOTIDE SEQUENCE [LARGE SCALE GENOMIC DNA]</scope>
    <source>
        <strain evidence="2">C18/9</strain>
    </source>
</reference>
<dbReference type="EMBL" id="FUEG01000055">
    <property type="protein sequence ID" value="SJL18210.1"/>
    <property type="molecule type" value="Genomic_DNA"/>
</dbReference>
<gene>
    <name evidence="1" type="ORF">ARMOST_21788</name>
</gene>
<dbReference type="AlphaFoldDB" id="A0A284SB22"/>
<evidence type="ECO:0000313" key="1">
    <source>
        <dbReference type="EMBL" id="SJL18210.1"/>
    </source>
</evidence>
<sequence>MARSYFDTIDLGKRFRKNGDQDFCLWETAGNASID</sequence>
<protein>
    <submittedName>
        <fullName evidence="1">Uncharacterized protein</fullName>
    </submittedName>
</protein>
<keyword evidence="2" id="KW-1185">Reference proteome</keyword>
<evidence type="ECO:0000313" key="2">
    <source>
        <dbReference type="Proteomes" id="UP000219338"/>
    </source>
</evidence>
<accession>A0A284SB22</accession>